<keyword evidence="5 8" id="KW-1133">Transmembrane helix</keyword>
<feature type="transmembrane region" description="Helical" evidence="8">
    <location>
        <begin position="31"/>
        <end position="55"/>
    </location>
</feature>
<feature type="transmembrane region" description="Helical" evidence="8">
    <location>
        <begin position="227"/>
        <end position="246"/>
    </location>
</feature>
<dbReference type="PANTHER" id="PTHR40074:SF2">
    <property type="entry name" value="O-ACETYLTRANSFERASE WECH"/>
    <property type="match status" value="1"/>
</dbReference>
<feature type="transmembrane region" description="Helical" evidence="8">
    <location>
        <begin position="198"/>
        <end position="215"/>
    </location>
</feature>
<evidence type="ECO:0000256" key="5">
    <source>
        <dbReference type="ARBA" id="ARBA00022989"/>
    </source>
</evidence>
<proteinExistence type="inferred from homology"/>
<evidence type="ECO:0000259" key="9">
    <source>
        <dbReference type="Pfam" id="PF01757"/>
    </source>
</evidence>
<evidence type="ECO:0000256" key="6">
    <source>
        <dbReference type="ARBA" id="ARBA00023136"/>
    </source>
</evidence>
<evidence type="ECO:0000256" key="4">
    <source>
        <dbReference type="ARBA" id="ARBA00022692"/>
    </source>
</evidence>
<protein>
    <submittedName>
        <fullName evidence="10">Acyltransferase family protein</fullName>
    </submittedName>
</protein>
<evidence type="ECO:0000256" key="7">
    <source>
        <dbReference type="SAM" id="MobiDB-lite"/>
    </source>
</evidence>
<comment type="similarity">
    <text evidence="2">Belongs to the acyltransferase 3 family.</text>
</comment>
<feature type="domain" description="Acyltransferase 3" evidence="9">
    <location>
        <begin position="27"/>
        <end position="346"/>
    </location>
</feature>
<keyword evidence="10" id="KW-0808">Transferase</keyword>
<sequence length="361" mass="40797">MTLSGPFTEPTSRSSASQPSRTPIQDVSLDALRIVATLMVLLIHISGKGFAGIHLPHWWAINTWESVSRVCVPLFFMITGALLLPREHSVKSILKRAWRILYVLVAWSIIFFTYLHFRHGSAPVDTWLDSIAKGPVIGHLWYLYALIPAYFVIPVLSSFHRNTALPMQVLVLAVWVLGASMIPFLDRFTGIVRLGLDFHFFYIYPAYILAGAIFYRHVRMTPARAALAFLIWIAATGCTAFFTWFYSKDLPVNTELFYEYFAPLVVIATFSLFYSLRWFASFLADRCPGSGRALTFFGSLSFGVYLIHPAIIWEFEGQGYAWNFTNPWIAVPALLLGVSIVSGAITWVVRRTVGLRWLIPG</sequence>
<name>A0ABS9IBZ9_9PSED</name>
<feature type="region of interest" description="Disordered" evidence="7">
    <location>
        <begin position="1"/>
        <end position="22"/>
    </location>
</feature>
<evidence type="ECO:0000256" key="2">
    <source>
        <dbReference type="ARBA" id="ARBA00007400"/>
    </source>
</evidence>
<feature type="transmembrane region" description="Helical" evidence="8">
    <location>
        <begin position="169"/>
        <end position="186"/>
    </location>
</feature>
<feature type="transmembrane region" description="Helical" evidence="8">
    <location>
        <begin position="258"/>
        <end position="279"/>
    </location>
</feature>
<keyword evidence="6 8" id="KW-0472">Membrane</keyword>
<reference evidence="10" key="1">
    <citation type="submission" date="2022-01" db="EMBL/GenBank/DDBJ databases">
        <title>Pseudomonas sp. nov. isolated from Antarctic regolith.</title>
        <authorList>
            <person name="Novakova D."/>
            <person name="Sedlar K."/>
        </authorList>
    </citation>
    <scope>NUCLEOTIDE SEQUENCE</scope>
    <source>
        <strain evidence="10">P2647</strain>
    </source>
</reference>
<keyword evidence="11" id="KW-1185">Reference proteome</keyword>
<dbReference type="RefSeq" id="WP_237254558.1">
    <property type="nucleotide sequence ID" value="NZ_JAKJXH010000035.1"/>
</dbReference>
<dbReference type="PANTHER" id="PTHR40074">
    <property type="entry name" value="O-ACETYLTRANSFERASE WECH"/>
    <property type="match status" value="1"/>
</dbReference>
<gene>
    <name evidence="10" type="ORF">L4G47_23920</name>
</gene>
<evidence type="ECO:0000256" key="8">
    <source>
        <dbReference type="SAM" id="Phobius"/>
    </source>
</evidence>
<feature type="transmembrane region" description="Helical" evidence="8">
    <location>
        <begin position="291"/>
        <end position="308"/>
    </location>
</feature>
<comment type="subcellular location">
    <subcellularLocation>
        <location evidence="1">Cell membrane</location>
        <topology evidence="1">Multi-pass membrane protein</topology>
    </subcellularLocation>
</comment>
<evidence type="ECO:0000313" key="10">
    <source>
        <dbReference type="EMBL" id="MCF7545247.1"/>
    </source>
</evidence>
<dbReference type="Pfam" id="PF01757">
    <property type="entry name" value="Acyl_transf_3"/>
    <property type="match status" value="1"/>
</dbReference>
<comment type="caution">
    <text evidence="10">The sequence shown here is derived from an EMBL/GenBank/DDBJ whole genome shotgun (WGS) entry which is preliminary data.</text>
</comment>
<dbReference type="Proteomes" id="UP001162905">
    <property type="component" value="Unassembled WGS sequence"/>
</dbReference>
<feature type="transmembrane region" description="Helical" evidence="8">
    <location>
        <begin position="97"/>
        <end position="117"/>
    </location>
</feature>
<feature type="transmembrane region" description="Helical" evidence="8">
    <location>
        <begin position="67"/>
        <end position="85"/>
    </location>
</feature>
<dbReference type="EMBL" id="JAKJXH010000035">
    <property type="protein sequence ID" value="MCF7545247.1"/>
    <property type="molecule type" value="Genomic_DNA"/>
</dbReference>
<keyword evidence="10" id="KW-0012">Acyltransferase</keyword>
<organism evidence="10 11">
    <name type="scientific">Pseudomonas petrae</name>
    <dbReference type="NCBI Taxonomy" id="2912190"/>
    <lineage>
        <taxon>Bacteria</taxon>
        <taxon>Pseudomonadati</taxon>
        <taxon>Pseudomonadota</taxon>
        <taxon>Gammaproteobacteria</taxon>
        <taxon>Pseudomonadales</taxon>
        <taxon>Pseudomonadaceae</taxon>
        <taxon>Pseudomonas</taxon>
    </lineage>
</organism>
<evidence type="ECO:0000313" key="11">
    <source>
        <dbReference type="Proteomes" id="UP001162905"/>
    </source>
</evidence>
<dbReference type="GO" id="GO:0016746">
    <property type="term" value="F:acyltransferase activity"/>
    <property type="evidence" value="ECO:0007669"/>
    <property type="project" value="UniProtKB-KW"/>
</dbReference>
<feature type="transmembrane region" description="Helical" evidence="8">
    <location>
        <begin position="328"/>
        <end position="349"/>
    </location>
</feature>
<keyword evidence="3" id="KW-1003">Cell membrane</keyword>
<keyword evidence="4 8" id="KW-0812">Transmembrane</keyword>
<evidence type="ECO:0000256" key="1">
    <source>
        <dbReference type="ARBA" id="ARBA00004651"/>
    </source>
</evidence>
<dbReference type="InterPro" id="IPR002656">
    <property type="entry name" value="Acyl_transf_3_dom"/>
</dbReference>
<accession>A0ABS9IBZ9</accession>
<feature type="transmembrane region" description="Helical" evidence="8">
    <location>
        <begin position="137"/>
        <end position="157"/>
    </location>
</feature>
<evidence type="ECO:0000256" key="3">
    <source>
        <dbReference type="ARBA" id="ARBA00022475"/>
    </source>
</evidence>